<dbReference type="InterPro" id="IPR056773">
    <property type="entry name" value="WHD_ORC2"/>
</dbReference>
<comment type="similarity">
    <text evidence="2 5">Belongs to the ORC2 family.</text>
</comment>
<feature type="domain" description="Origin recognition complex subunit 2 RecA-like" evidence="6">
    <location>
        <begin position="12"/>
        <end position="173"/>
    </location>
</feature>
<organism evidence="8 9">
    <name type="scientific">Prototheca wickerhamii</name>
    <dbReference type="NCBI Taxonomy" id="3111"/>
    <lineage>
        <taxon>Eukaryota</taxon>
        <taxon>Viridiplantae</taxon>
        <taxon>Chlorophyta</taxon>
        <taxon>core chlorophytes</taxon>
        <taxon>Trebouxiophyceae</taxon>
        <taxon>Chlorellales</taxon>
        <taxon>Chlorellaceae</taxon>
        <taxon>Prototheca</taxon>
    </lineage>
</organism>
<keyword evidence="4 5" id="KW-0539">Nucleus</keyword>
<evidence type="ECO:0000256" key="4">
    <source>
        <dbReference type="ARBA" id="ARBA00023242"/>
    </source>
</evidence>
<gene>
    <name evidence="8" type="ORF">QBZ16_004301</name>
</gene>
<sequence length="300" mass="33130">MMGWLPVAHLEEKEALMASHRAQFPRLWQLWRAGQSLLFYGLGSKRALLTALGEDWTSDGACFSVNGLEPSLSAVQVLVWAAALSRGSKPALYRSYRADDLLELIGRPGGQRVYVLVHNIDGPSLRSAAAQRLLSRLAAQPRVHLAATVDHVNAPLVWDLQTRDRFSWTWHHAPTLAPYTPEVAYAAPPALLAARGGDGQQRSALIVLSSLSQNAQRVFRLMALEQLAPGGDQGITFDRLFQICREQFLVSNEGLLTSFLTEFRDHDLVRPRRNAEGHDVLQLAFSPASLQHLADSLESA</sequence>
<dbReference type="EMBL" id="JASFZW010000006">
    <property type="protein sequence ID" value="KAK2077456.1"/>
    <property type="molecule type" value="Genomic_DNA"/>
</dbReference>
<evidence type="ECO:0000256" key="3">
    <source>
        <dbReference type="ARBA" id="ARBA00022705"/>
    </source>
</evidence>
<keyword evidence="9" id="KW-1185">Reference proteome</keyword>
<comment type="function">
    <text evidence="5">Component of the origin recognition complex (ORC) that binds origins of replication. DNA-binding is ATP-dependent. ORC is required to assemble the pre-replication complex necessary to initiate DNA replication.</text>
</comment>
<evidence type="ECO:0000313" key="8">
    <source>
        <dbReference type="EMBL" id="KAK2077456.1"/>
    </source>
</evidence>
<dbReference type="PANTHER" id="PTHR14052">
    <property type="entry name" value="ORIGIN RECOGNITION COMPLEX SUBUNIT 2"/>
    <property type="match status" value="1"/>
</dbReference>
<evidence type="ECO:0000313" key="9">
    <source>
        <dbReference type="Proteomes" id="UP001255856"/>
    </source>
</evidence>
<proteinExistence type="inferred from homology"/>
<accession>A0AAD9IH09</accession>
<comment type="caution">
    <text evidence="8">The sequence shown here is derived from an EMBL/GenBank/DDBJ whole genome shotgun (WGS) entry which is preliminary data.</text>
</comment>
<dbReference type="GO" id="GO:0005664">
    <property type="term" value="C:nuclear origin of replication recognition complex"/>
    <property type="evidence" value="ECO:0007669"/>
    <property type="project" value="UniProtKB-UniRule"/>
</dbReference>
<dbReference type="GO" id="GO:0003688">
    <property type="term" value="F:DNA replication origin binding"/>
    <property type="evidence" value="ECO:0007669"/>
    <property type="project" value="UniProtKB-UniRule"/>
</dbReference>
<dbReference type="GO" id="GO:0006260">
    <property type="term" value="P:DNA replication"/>
    <property type="evidence" value="ECO:0007669"/>
    <property type="project" value="UniProtKB-UniRule"/>
</dbReference>
<reference evidence="8" key="1">
    <citation type="submission" date="2021-01" db="EMBL/GenBank/DDBJ databases">
        <authorList>
            <person name="Eckstrom K.M.E."/>
        </authorList>
    </citation>
    <scope>NUCLEOTIDE SEQUENCE</scope>
    <source>
        <strain evidence="8">UVCC 0001</strain>
    </source>
</reference>
<protein>
    <recommendedName>
        <fullName evidence="5">Origin recognition complex subunit 2</fullName>
    </recommendedName>
</protein>
<comment type="subunit">
    <text evidence="5">Component of the origin recognition complex (ORC).</text>
</comment>
<evidence type="ECO:0000259" key="7">
    <source>
        <dbReference type="Pfam" id="PF24882"/>
    </source>
</evidence>
<dbReference type="Proteomes" id="UP001255856">
    <property type="component" value="Unassembled WGS sequence"/>
</dbReference>
<dbReference type="PANTHER" id="PTHR14052:SF0">
    <property type="entry name" value="ORIGIN RECOGNITION COMPLEX SUBUNIT 2"/>
    <property type="match status" value="1"/>
</dbReference>
<dbReference type="Pfam" id="PF04084">
    <property type="entry name" value="RecA-like_ORC2"/>
    <property type="match status" value="1"/>
</dbReference>
<dbReference type="InterPro" id="IPR056772">
    <property type="entry name" value="RecA-like_ORC2"/>
</dbReference>
<dbReference type="AlphaFoldDB" id="A0AAD9IH09"/>
<evidence type="ECO:0000256" key="1">
    <source>
        <dbReference type="ARBA" id="ARBA00004123"/>
    </source>
</evidence>
<dbReference type="InterPro" id="IPR007220">
    <property type="entry name" value="ORC2"/>
</dbReference>
<dbReference type="Pfam" id="PF24882">
    <property type="entry name" value="WHD_ORC2"/>
    <property type="match status" value="1"/>
</dbReference>
<comment type="subcellular location">
    <subcellularLocation>
        <location evidence="1 5">Nucleus</location>
    </subcellularLocation>
</comment>
<feature type="domain" description="Origin recognition complex subunit 2 winged-helix" evidence="7">
    <location>
        <begin position="231"/>
        <end position="287"/>
    </location>
</feature>
<evidence type="ECO:0000256" key="5">
    <source>
        <dbReference type="RuleBase" id="RU368084"/>
    </source>
</evidence>
<keyword evidence="3 5" id="KW-0235">DNA replication</keyword>
<name>A0AAD9IH09_PROWI</name>
<evidence type="ECO:0000256" key="2">
    <source>
        <dbReference type="ARBA" id="ARBA00007421"/>
    </source>
</evidence>
<evidence type="ECO:0000259" key="6">
    <source>
        <dbReference type="Pfam" id="PF04084"/>
    </source>
</evidence>